<dbReference type="InterPro" id="IPR046358">
    <property type="entry name" value="Flagellin_C"/>
</dbReference>
<feature type="domain" description="Flagellin C-terminal" evidence="6">
    <location>
        <begin position="302"/>
        <end position="387"/>
    </location>
</feature>
<dbReference type="PANTHER" id="PTHR42792">
    <property type="entry name" value="FLAGELLIN"/>
    <property type="match status" value="1"/>
</dbReference>
<dbReference type="OrthoDB" id="9796789at2"/>
<evidence type="ECO:0000259" key="6">
    <source>
        <dbReference type="Pfam" id="PF00700"/>
    </source>
</evidence>
<comment type="subcellular location">
    <subcellularLocation>
        <location evidence="4">Secreted</location>
    </subcellularLocation>
    <subcellularLocation>
        <location evidence="4">Bacterial flagellum</location>
    </subcellularLocation>
</comment>
<dbReference type="GO" id="GO:0005198">
    <property type="term" value="F:structural molecule activity"/>
    <property type="evidence" value="ECO:0007669"/>
    <property type="project" value="UniProtKB-UniRule"/>
</dbReference>
<dbReference type="GO" id="GO:0009288">
    <property type="term" value="C:bacterial-type flagellum"/>
    <property type="evidence" value="ECO:0007669"/>
    <property type="project" value="UniProtKB-SubCell"/>
</dbReference>
<dbReference type="Proteomes" id="UP000295718">
    <property type="component" value="Unassembled WGS sequence"/>
</dbReference>
<accession>A0A4R1QN83</accession>
<evidence type="ECO:0000313" key="8">
    <source>
        <dbReference type="Proteomes" id="UP000295718"/>
    </source>
</evidence>
<dbReference type="InterPro" id="IPR001029">
    <property type="entry name" value="Flagellin_N"/>
</dbReference>
<proteinExistence type="inferred from homology"/>
<keyword evidence="4" id="KW-0964">Secreted</keyword>
<organism evidence="7 8">
    <name type="scientific">Kineothrix alysoides</name>
    <dbReference type="NCBI Taxonomy" id="1469948"/>
    <lineage>
        <taxon>Bacteria</taxon>
        <taxon>Bacillati</taxon>
        <taxon>Bacillota</taxon>
        <taxon>Clostridia</taxon>
        <taxon>Lachnospirales</taxon>
        <taxon>Lachnospiraceae</taxon>
        <taxon>Kineothrix</taxon>
    </lineage>
</organism>
<comment type="similarity">
    <text evidence="1 4">Belongs to the bacterial flagellin family.</text>
</comment>
<comment type="caution">
    <text evidence="7">The sequence shown here is derived from an EMBL/GenBank/DDBJ whole genome shotgun (WGS) entry which is preliminary data.</text>
</comment>
<feature type="domain" description="Flagellin N-terminal" evidence="5">
    <location>
        <begin position="3"/>
        <end position="140"/>
    </location>
</feature>
<dbReference type="InterPro" id="IPR001492">
    <property type="entry name" value="Flagellin"/>
</dbReference>
<evidence type="ECO:0000259" key="5">
    <source>
        <dbReference type="Pfam" id="PF00669"/>
    </source>
</evidence>
<evidence type="ECO:0000256" key="2">
    <source>
        <dbReference type="ARBA" id="ARBA00020110"/>
    </source>
</evidence>
<dbReference type="Pfam" id="PF00700">
    <property type="entry name" value="Flagellin_C"/>
    <property type="match status" value="1"/>
</dbReference>
<dbReference type="GO" id="GO:0005576">
    <property type="term" value="C:extracellular region"/>
    <property type="evidence" value="ECO:0007669"/>
    <property type="project" value="UniProtKB-SubCell"/>
</dbReference>
<keyword evidence="7" id="KW-0969">Cilium</keyword>
<dbReference type="Gene3D" id="6.10.10.10">
    <property type="entry name" value="Flagellar export chaperone, C-terminal domain"/>
    <property type="match status" value="1"/>
</dbReference>
<name>A0A4R1QN83_9FIRM</name>
<reference evidence="7 8" key="1">
    <citation type="submission" date="2019-03" db="EMBL/GenBank/DDBJ databases">
        <title>Genomic Encyclopedia of Type Strains, Phase IV (KMG-IV): sequencing the most valuable type-strain genomes for metagenomic binning, comparative biology and taxonomic classification.</title>
        <authorList>
            <person name="Goeker M."/>
        </authorList>
    </citation>
    <scope>NUCLEOTIDE SEQUENCE [LARGE SCALE GENOMIC DNA]</scope>
    <source>
        <strain evidence="7 8">DSM 100556</strain>
    </source>
</reference>
<evidence type="ECO:0000256" key="1">
    <source>
        <dbReference type="ARBA" id="ARBA00005709"/>
    </source>
</evidence>
<dbReference type="STRING" id="1469948.GCA_000732725_02983"/>
<sequence length="388" mass="41412">MKICYNTQAMIANNALTRNDDRLSQSLQKLSSGLKIVDAKDNPAGMAMGKKMNAQIKGIGVASQNSSDAISVIETADGALAEVHDILQRMNELAIKASTGTMSDIDRSTIEEEIEQLKQEITRIAEDTQFNGQTLLNGNFDLKGYTNKIDAKVGYYSDGVTPGEYTIDSLTVTFYSDGSINPASVACVCNTTGTPAFPAGSSVSEVQGNTIKITCPGDLSFEINVKIQPDRDAAGNVIMTAPSNPKTLSNVELDITGIGAMTMQIGSNEGQTLDIRVSTISLDEMGIKGLSVANQASAIDGIDGISGAIQYISAARSRLGAYQNRLEHSISSLDITSENMTAAYSRIMDVDMAEEMTEYTTIQVISQASMSMLAQANERPAQVLQLLQ</sequence>
<keyword evidence="3 4" id="KW-0975">Bacterial flagellum</keyword>
<protein>
    <recommendedName>
        <fullName evidence="2 4">Flagellin</fullName>
    </recommendedName>
</protein>
<dbReference type="PRINTS" id="PR00207">
    <property type="entry name" value="FLAGELLIN"/>
</dbReference>
<dbReference type="AlphaFoldDB" id="A0A4R1QN83"/>
<dbReference type="Gene3D" id="1.20.1330.10">
    <property type="entry name" value="f41 fragment of flagellin, N-terminal domain"/>
    <property type="match status" value="1"/>
</dbReference>
<dbReference type="InterPro" id="IPR042187">
    <property type="entry name" value="Flagellin_C_sub2"/>
</dbReference>
<keyword evidence="8" id="KW-1185">Reference proteome</keyword>
<dbReference type="SUPFAM" id="SSF64518">
    <property type="entry name" value="Phase 1 flagellin"/>
    <property type="match status" value="1"/>
</dbReference>
<dbReference type="Pfam" id="PF00669">
    <property type="entry name" value="Flagellin_N"/>
    <property type="match status" value="1"/>
</dbReference>
<evidence type="ECO:0000256" key="4">
    <source>
        <dbReference type="RuleBase" id="RU362073"/>
    </source>
</evidence>
<dbReference type="Gene3D" id="3.30.70.2120">
    <property type="match status" value="1"/>
</dbReference>
<keyword evidence="7" id="KW-0282">Flagellum</keyword>
<dbReference type="RefSeq" id="WP_031391632.1">
    <property type="nucleotide sequence ID" value="NZ_JPNB01000002.1"/>
</dbReference>
<dbReference type="EMBL" id="SLUO01000021">
    <property type="protein sequence ID" value="TCL54271.1"/>
    <property type="molecule type" value="Genomic_DNA"/>
</dbReference>
<evidence type="ECO:0000313" key="7">
    <source>
        <dbReference type="EMBL" id="TCL54271.1"/>
    </source>
</evidence>
<dbReference type="PANTHER" id="PTHR42792:SF2">
    <property type="entry name" value="FLAGELLIN"/>
    <property type="match status" value="1"/>
</dbReference>
<gene>
    <name evidence="7" type="ORF">EDD76_12141</name>
</gene>
<evidence type="ECO:0000256" key="3">
    <source>
        <dbReference type="ARBA" id="ARBA00023143"/>
    </source>
</evidence>
<comment type="function">
    <text evidence="4">Flagellin is the subunit protein which polymerizes to form the filaments of bacterial flagella.</text>
</comment>
<keyword evidence="7" id="KW-0966">Cell projection</keyword>